<feature type="domain" description="Histidine kinase" evidence="15">
    <location>
        <begin position="389"/>
        <end position="607"/>
    </location>
</feature>
<dbReference type="InterPro" id="IPR036097">
    <property type="entry name" value="HisK_dim/P_sf"/>
</dbReference>
<dbReference type="Pfam" id="PF00512">
    <property type="entry name" value="HisKA"/>
    <property type="match status" value="1"/>
</dbReference>
<evidence type="ECO:0000256" key="4">
    <source>
        <dbReference type="ARBA" id="ARBA00022475"/>
    </source>
</evidence>
<dbReference type="PROSITE" id="PS50113">
    <property type="entry name" value="PAC"/>
    <property type="match status" value="1"/>
</dbReference>
<comment type="catalytic activity">
    <reaction evidence="1">
        <text>ATP + protein L-histidine = ADP + protein N-phospho-L-histidine.</text>
        <dbReference type="EC" id="2.7.13.3"/>
    </reaction>
</comment>
<dbReference type="GO" id="GO:0005524">
    <property type="term" value="F:ATP binding"/>
    <property type="evidence" value="ECO:0007669"/>
    <property type="project" value="UniProtKB-KW"/>
</dbReference>
<keyword evidence="8" id="KW-0547">Nucleotide-binding</keyword>
<evidence type="ECO:0000256" key="14">
    <source>
        <dbReference type="SAM" id="Phobius"/>
    </source>
</evidence>
<dbReference type="CDD" id="cd00075">
    <property type="entry name" value="HATPase"/>
    <property type="match status" value="1"/>
</dbReference>
<dbReference type="PROSITE" id="PS50109">
    <property type="entry name" value="HIS_KIN"/>
    <property type="match status" value="1"/>
</dbReference>
<dbReference type="InterPro" id="IPR005467">
    <property type="entry name" value="His_kinase_dom"/>
</dbReference>
<evidence type="ECO:0000313" key="20">
    <source>
        <dbReference type="Proteomes" id="UP000316425"/>
    </source>
</evidence>
<evidence type="ECO:0000256" key="12">
    <source>
        <dbReference type="ARBA" id="ARBA00023012"/>
    </source>
</evidence>
<evidence type="ECO:0000256" key="2">
    <source>
        <dbReference type="ARBA" id="ARBA00004651"/>
    </source>
</evidence>
<dbReference type="InterPro" id="IPR036890">
    <property type="entry name" value="HATPase_C_sf"/>
</dbReference>
<dbReference type="GO" id="GO:0006355">
    <property type="term" value="P:regulation of DNA-templated transcription"/>
    <property type="evidence" value="ECO:0007669"/>
    <property type="project" value="InterPro"/>
</dbReference>
<dbReference type="CDD" id="cd00082">
    <property type="entry name" value="HisKA"/>
    <property type="match status" value="1"/>
</dbReference>
<dbReference type="OrthoDB" id="9813151at2"/>
<comment type="caution">
    <text evidence="19">The sequence shown here is derived from an EMBL/GenBank/DDBJ whole genome shotgun (WGS) entry which is preliminary data.</text>
</comment>
<dbReference type="PROSITE" id="PS50885">
    <property type="entry name" value="HAMP"/>
    <property type="match status" value="1"/>
</dbReference>
<evidence type="ECO:0000256" key="5">
    <source>
        <dbReference type="ARBA" id="ARBA00022553"/>
    </source>
</evidence>
<evidence type="ECO:0000259" key="15">
    <source>
        <dbReference type="PROSITE" id="PS50109"/>
    </source>
</evidence>
<dbReference type="Proteomes" id="UP000316425">
    <property type="component" value="Unassembled WGS sequence"/>
</dbReference>
<dbReference type="SMART" id="SM00091">
    <property type="entry name" value="PAS"/>
    <property type="match status" value="1"/>
</dbReference>
<dbReference type="SMART" id="SM00387">
    <property type="entry name" value="HATPase_c"/>
    <property type="match status" value="1"/>
</dbReference>
<dbReference type="InterPro" id="IPR003661">
    <property type="entry name" value="HisK_dim/P_dom"/>
</dbReference>
<dbReference type="PANTHER" id="PTHR45453">
    <property type="entry name" value="PHOSPHATE REGULON SENSOR PROTEIN PHOR"/>
    <property type="match status" value="1"/>
</dbReference>
<dbReference type="PRINTS" id="PR00344">
    <property type="entry name" value="BCTRLSENSOR"/>
</dbReference>
<dbReference type="Pfam" id="PF00989">
    <property type="entry name" value="PAS"/>
    <property type="match status" value="1"/>
</dbReference>
<dbReference type="SUPFAM" id="SSF158472">
    <property type="entry name" value="HAMP domain-like"/>
    <property type="match status" value="1"/>
</dbReference>
<dbReference type="Gene3D" id="1.10.287.130">
    <property type="match status" value="1"/>
</dbReference>
<evidence type="ECO:0000256" key="10">
    <source>
        <dbReference type="ARBA" id="ARBA00022840"/>
    </source>
</evidence>
<dbReference type="EMBL" id="VMHE01000017">
    <property type="protein sequence ID" value="TSJ63400.1"/>
    <property type="molecule type" value="Genomic_DNA"/>
</dbReference>
<proteinExistence type="predicted"/>
<dbReference type="InterPro" id="IPR035965">
    <property type="entry name" value="PAS-like_dom_sf"/>
</dbReference>
<dbReference type="EC" id="2.7.13.3" evidence="3"/>
<evidence type="ECO:0000259" key="17">
    <source>
        <dbReference type="PROSITE" id="PS50113"/>
    </source>
</evidence>
<dbReference type="Gene3D" id="3.30.565.10">
    <property type="entry name" value="Histidine kinase-like ATPase, C-terminal domain"/>
    <property type="match status" value="1"/>
</dbReference>
<evidence type="ECO:0000256" key="3">
    <source>
        <dbReference type="ARBA" id="ARBA00012438"/>
    </source>
</evidence>
<evidence type="ECO:0000256" key="13">
    <source>
        <dbReference type="ARBA" id="ARBA00023136"/>
    </source>
</evidence>
<dbReference type="InterPro" id="IPR050351">
    <property type="entry name" value="BphY/WalK/GraS-like"/>
</dbReference>
<protein>
    <recommendedName>
        <fullName evidence="3">histidine kinase</fullName>
        <ecNumber evidence="3">2.7.13.3</ecNumber>
    </recommendedName>
</protein>
<reference evidence="19 20" key="1">
    <citation type="submission" date="2019-07" db="EMBL/GenBank/DDBJ databases">
        <title>Allobacillus sp. nov. SKP isolated from shrimp paste of Euphausiacea.</title>
        <authorList>
            <person name="Kanchanasin P."/>
            <person name="Tanasupawat S."/>
            <person name="Shi W."/>
            <person name="Wu L."/>
            <person name="Ma J."/>
        </authorList>
    </citation>
    <scope>NUCLEOTIDE SEQUENCE [LARGE SCALE GENOMIC DNA]</scope>
    <source>
        <strain evidence="19 20">SKP4-8</strain>
    </source>
</reference>
<dbReference type="InterPro" id="IPR003660">
    <property type="entry name" value="HAMP_dom"/>
</dbReference>
<dbReference type="RefSeq" id="WP_144089080.1">
    <property type="nucleotide sequence ID" value="NZ_VMHE01000017.1"/>
</dbReference>
<keyword evidence="7 14" id="KW-0812">Transmembrane</keyword>
<evidence type="ECO:0000256" key="11">
    <source>
        <dbReference type="ARBA" id="ARBA00022989"/>
    </source>
</evidence>
<evidence type="ECO:0000313" key="19">
    <source>
        <dbReference type="EMBL" id="TSJ63400.1"/>
    </source>
</evidence>
<gene>
    <name evidence="19" type="primary">walK</name>
    <name evidence="19" type="ORF">FPQ13_09355</name>
</gene>
<keyword evidence="6" id="KW-0808">Transferase</keyword>
<dbReference type="Pfam" id="PF00672">
    <property type="entry name" value="HAMP"/>
    <property type="match status" value="1"/>
</dbReference>
<dbReference type="SMART" id="SM00304">
    <property type="entry name" value="HAMP"/>
    <property type="match status" value="1"/>
</dbReference>
<comment type="subcellular location">
    <subcellularLocation>
        <location evidence="2">Cell membrane</location>
        <topology evidence="2">Multi-pass membrane protein</topology>
    </subcellularLocation>
</comment>
<dbReference type="Gene3D" id="1.10.8.500">
    <property type="entry name" value="HAMP domain in histidine kinase"/>
    <property type="match status" value="1"/>
</dbReference>
<evidence type="ECO:0000256" key="1">
    <source>
        <dbReference type="ARBA" id="ARBA00000085"/>
    </source>
</evidence>
<dbReference type="Pfam" id="PF23846">
    <property type="entry name" value="Cache_WalK"/>
    <property type="match status" value="1"/>
</dbReference>
<dbReference type="InterPro" id="IPR000014">
    <property type="entry name" value="PAS"/>
</dbReference>
<evidence type="ECO:0000256" key="8">
    <source>
        <dbReference type="ARBA" id="ARBA00022741"/>
    </source>
</evidence>
<evidence type="ECO:0000256" key="7">
    <source>
        <dbReference type="ARBA" id="ARBA00022692"/>
    </source>
</evidence>
<evidence type="ECO:0000259" key="16">
    <source>
        <dbReference type="PROSITE" id="PS50112"/>
    </source>
</evidence>
<keyword evidence="10" id="KW-0067">ATP-binding</keyword>
<dbReference type="InterPro" id="IPR013767">
    <property type="entry name" value="PAS_fold"/>
</dbReference>
<dbReference type="GO" id="GO:0004721">
    <property type="term" value="F:phosphoprotein phosphatase activity"/>
    <property type="evidence" value="ECO:0007669"/>
    <property type="project" value="TreeGrafter"/>
</dbReference>
<dbReference type="PROSITE" id="PS50112">
    <property type="entry name" value="PAS"/>
    <property type="match status" value="1"/>
</dbReference>
<dbReference type="InterPro" id="IPR000700">
    <property type="entry name" value="PAS-assoc_C"/>
</dbReference>
<feature type="domain" description="HAMP" evidence="18">
    <location>
        <begin position="210"/>
        <end position="262"/>
    </location>
</feature>
<dbReference type="Pfam" id="PF02518">
    <property type="entry name" value="HATPase_c"/>
    <property type="match status" value="1"/>
</dbReference>
<dbReference type="GO" id="GO:0016036">
    <property type="term" value="P:cellular response to phosphate starvation"/>
    <property type="evidence" value="ECO:0007669"/>
    <property type="project" value="TreeGrafter"/>
</dbReference>
<dbReference type="InterPro" id="IPR049814">
    <property type="entry name" value="Resp_reg_WalK"/>
</dbReference>
<dbReference type="FunFam" id="3.30.565.10:FF:000006">
    <property type="entry name" value="Sensor histidine kinase WalK"/>
    <property type="match status" value="1"/>
</dbReference>
<dbReference type="NCBIfam" id="NF033092">
    <property type="entry name" value="HK_WalK"/>
    <property type="match status" value="1"/>
</dbReference>
<feature type="domain" description="PAS" evidence="16">
    <location>
        <begin position="267"/>
        <end position="315"/>
    </location>
</feature>
<dbReference type="SMART" id="SM00388">
    <property type="entry name" value="HisKA"/>
    <property type="match status" value="1"/>
</dbReference>
<name>A0A556PG72_9BACI</name>
<dbReference type="SUPFAM" id="SSF55785">
    <property type="entry name" value="PYP-like sensor domain (PAS domain)"/>
    <property type="match status" value="1"/>
</dbReference>
<dbReference type="InterPro" id="IPR004358">
    <property type="entry name" value="Sig_transdc_His_kin-like_C"/>
</dbReference>
<evidence type="ECO:0000259" key="18">
    <source>
        <dbReference type="PROSITE" id="PS50885"/>
    </source>
</evidence>
<dbReference type="CDD" id="cd00130">
    <property type="entry name" value="PAS"/>
    <property type="match status" value="1"/>
</dbReference>
<keyword evidence="12" id="KW-0902">Two-component regulatory system</keyword>
<sequence length="614" mass="70019">MSKVLGVFKSIRLKFILIYILLILIAIQIIGAYFARQLETQLLENFTESVNDRVQLLTFNLEQAFAEERTENDTPLSNDIRAIIYDFDSFDSDDFTEVRVVDNNSRVLGTTAQFDRTNVGKRTTELRILRALSAGNREENILFNKETGHRTLVISKPIYSNTDQEIVGALYLQASIEGVYDQMEDINRIFANGTILAITVSALLGILVAQTITRPISEMKRQAQVMATGNFSQKVNVYGTDEIGQLAVTFNDLNDKLRLSYAATEGERKKLSSVLRNMTDGVIATDKKGDVTLLNEPAMKLMRKDYNELHGKPLLTVLGMDEHYSDLFEIKDENSLIIDFSENDQDLLLKANFSVIEDENGEMNGFLTVLSDVTEQEKIERERREFVANVSHELRTPLTTMRSYLEALSDESTLKNEEIAPKFLNVTQNETERMIRLVNDLLQLSKMDNKDYHVHKKRVEFIEFISAIVDRFELNLKEELEIRRVLPNKRLEVWIDTDKLTQVIDNIISNAIKYSPEGGTIKVEVLQEKNQVITKISDQGMGIPQENLEQIFERFYRVDKARTRKLGGTGLGLAISRELLEAHDGQIWASSVEGKGTTIHFSLPLMRKKRGRQS</sequence>
<keyword evidence="5" id="KW-0597">Phosphoprotein</keyword>
<feature type="transmembrane region" description="Helical" evidence="14">
    <location>
        <begin position="189"/>
        <end position="212"/>
    </location>
</feature>
<evidence type="ECO:0000256" key="6">
    <source>
        <dbReference type="ARBA" id="ARBA00022679"/>
    </source>
</evidence>
<keyword evidence="13 14" id="KW-0472">Membrane</keyword>
<keyword evidence="9 19" id="KW-0418">Kinase</keyword>
<keyword evidence="4" id="KW-1003">Cell membrane</keyword>
<dbReference type="FunFam" id="1.10.287.130:FF:000001">
    <property type="entry name" value="Two-component sensor histidine kinase"/>
    <property type="match status" value="1"/>
</dbReference>
<dbReference type="GO" id="GO:0000155">
    <property type="term" value="F:phosphorelay sensor kinase activity"/>
    <property type="evidence" value="ECO:0007669"/>
    <property type="project" value="InterPro"/>
</dbReference>
<dbReference type="GO" id="GO:0005886">
    <property type="term" value="C:plasma membrane"/>
    <property type="evidence" value="ECO:0007669"/>
    <property type="project" value="UniProtKB-SubCell"/>
</dbReference>
<dbReference type="InterPro" id="IPR003594">
    <property type="entry name" value="HATPase_dom"/>
</dbReference>
<dbReference type="SUPFAM" id="SSF47384">
    <property type="entry name" value="Homodimeric domain of signal transducing histidine kinase"/>
    <property type="match status" value="1"/>
</dbReference>
<dbReference type="PANTHER" id="PTHR45453:SF1">
    <property type="entry name" value="PHOSPHATE REGULON SENSOR PROTEIN PHOR"/>
    <property type="match status" value="1"/>
</dbReference>
<organism evidence="19 20">
    <name type="scientific">Allobacillus salarius</name>
    <dbReference type="NCBI Taxonomy" id="1955272"/>
    <lineage>
        <taxon>Bacteria</taxon>
        <taxon>Bacillati</taxon>
        <taxon>Bacillota</taxon>
        <taxon>Bacilli</taxon>
        <taxon>Bacillales</taxon>
        <taxon>Bacillaceae</taxon>
        <taxon>Allobacillus</taxon>
    </lineage>
</organism>
<keyword evidence="11 14" id="KW-1133">Transmembrane helix</keyword>
<dbReference type="InterPro" id="IPR057640">
    <property type="entry name" value="Cache_WalK"/>
</dbReference>
<keyword evidence="20" id="KW-1185">Reference proteome</keyword>
<evidence type="ECO:0000256" key="9">
    <source>
        <dbReference type="ARBA" id="ARBA00022777"/>
    </source>
</evidence>
<feature type="domain" description="PAC" evidence="17">
    <location>
        <begin position="331"/>
        <end position="385"/>
    </location>
</feature>
<feature type="transmembrane region" description="Helical" evidence="14">
    <location>
        <begin position="15"/>
        <end position="35"/>
    </location>
</feature>
<dbReference type="CDD" id="cd06225">
    <property type="entry name" value="HAMP"/>
    <property type="match status" value="1"/>
</dbReference>
<dbReference type="SUPFAM" id="SSF55874">
    <property type="entry name" value="ATPase domain of HSP90 chaperone/DNA topoisomerase II/histidine kinase"/>
    <property type="match status" value="1"/>
</dbReference>
<dbReference type="Gene3D" id="3.30.450.20">
    <property type="entry name" value="PAS domain"/>
    <property type="match status" value="2"/>
</dbReference>
<accession>A0A556PG72</accession>
<dbReference type="AlphaFoldDB" id="A0A556PG72"/>